<protein>
    <submittedName>
        <fullName evidence="1">Uncharacterized protein</fullName>
    </submittedName>
</protein>
<accession>A0A1M5BUY8</accession>
<gene>
    <name evidence="1" type="ORF">SAMN02745131_02684</name>
</gene>
<dbReference type="OrthoDB" id="665243at2"/>
<sequence length="167" mass="19371">MENLIFLLTASLVLYKSARKPKKIRIGDTNCSVLFSPDAVFDYTRSDDSDELYFSEYTEKEISYGVLCARLSAKLPLDEARDIMDSYLTRLHKPFHALYNTGIDLCQPLEQEPSCIKMVDYWQDEDEMDWKVKGYTDGQIIAVLYVKNINQSTVEQHDLFLDSFSMH</sequence>
<evidence type="ECO:0000313" key="1">
    <source>
        <dbReference type="EMBL" id="SHF46097.1"/>
    </source>
</evidence>
<name>A0A1M5BUY8_9BACT</name>
<proteinExistence type="predicted"/>
<evidence type="ECO:0000313" key="2">
    <source>
        <dbReference type="Proteomes" id="UP000184048"/>
    </source>
</evidence>
<dbReference type="AlphaFoldDB" id="A0A1M5BUY8"/>
<keyword evidence="2" id="KW-1185">Reference proteome</keyword>
<reference evidence="1 2" key="1">
    <citation type="submission" date="2016-11" db="EMBL/GenBank/DDBJ databases">
        <authorList>
            <person name="Jaros S."/>
            <person name="Januszkiewicz K."/>
            <person name="Wedrychowicz H."/>
        </authorList>
    </citation>
    <scope>NUCLEOTIDE SEQUENCE [LARGE SCALE GENOMIC DNA]</scope>
    <source>
        <strain evidence="1 2">DSM 18119</strain>
    </source>
</reference>
<dbReference type="Proteomes" id="UP000184048">
    <property type="component" value="Unassembled WGS sequence"/>
</dbReference>
<dbReference type="STRING" id="1121884.SAMN02745131_02684"/>
<dbReference type="EMBL" id="FQUU01000011">
    <property type="protein sequence ID" value="SHF46097.1"/>
    <property type="molecule type" value="Genomic_DNA"/>
</dbReference>
<organism evidence="1 2">
    <name type="scientific">Flavisolibacter ginsengisoli DSM 18119</name>
    <dbReference type="NCBI Taxonomy" id="1121884"/>
    <lineage>
        <taxon>Bacteria</taxon>
        <taxon>Pseudomonadati</taxon>
        <taxon>Bacteroidota</taxon>
        <taxon>Chitinophagia</taxon>
        <taxon>Chitinophagales</taxon>
        <taxon>Chitinophagaceae</taxon>
        <taxon>Flavisolibacter</taxon>
    </lineage>
</organism>
<dbReference type="RefSeq" id="WP_072835851.1">
    <property type="nucleotide sequence ID" value="NZ_FQUU01000011.1"/>
</dbReference>